<dbReference type="SMART" id="SM00382">
    <property type="entry name" value="AAA"/>
    <property type="match status" value="1"/>
</dbReference>
<dbReference type="InterPro" id="IPR003593">
    <property type="entry name" value="AAA+_ATPase"/>
</dbReference>
<dbReference type="Gene3D" id="1.10.8.60">
    <property type="match status" value="1"/>
</dbReference>
<evidence type="ECO:0000256" key="3">
    <source>
        <dbReference type="ARBA" id="ARBA00022840"/>
    </source>
</evidence>
<evidence type="ECO:0000256" key="2">
    <source>
        <dbReference type="ARBA" id="ARBA00022741"/>
    </source>
</evidence>
<protein>
    <submittedName>
        <fullName evidence="5">Replication-associated recombination protein A</fullName>
    </submittedName>
</protein>
<dbReference type="AlphaFoldDB" id="A0AAW9MZD3"/>
<keyword evidence="3" id="KW-0067">ATP-binding</keyword>
<dbReference type="GO" id="GO:0008047">
    <property type="term" value="F:enzyme activator activity"/>
    <property type="evidence" value="ECO:0007669"/>
    <property type="project" value="TreeGrafter"/>
</dbReference>
<dbReference type="FunFam" id="1.20.272.10:FF:000001">
    <property type="entry name" value="Putative AAA family ATPase"/>
    <property type="match status" value="1"/>
</dbReference>
<dbReference type="InterPro" id="IPR003959">
    <property type="entry name" value="ATPase_AAA_core"/>
</dbReference>
<dbReference type="SUPFAM" id="SSF52540">
    <property type="entry name" value="P-loop containing nucleoside triphosphate hydrolases"/>
    <property type="match status" value="1"/>
</dbReference>
<dbReference type="PANTHER" id="PTHR13779:SF7">
    <property type="entry name" value="ATPASE WRNIP1"/>
    <property type="match status" value="1"/>
</dbReference>
<dbReference type="CDD" id="cd18139">
    <property type="entry name" value="HLD_clamp_RarA"/>
    <property type="match status" value="1"/>
</dbReference>
<comment type="caution">
    <text evidence="5">The sequence shown here is derived from an EMBL/GenBank/DDBJ whole genome shotgun (WGS) entry which is preliminary data.</text>
</comment>
<dbReference type="InterPro" id="IPR032423">
    <property type="entry name" value="AAA_assoc_2"/>
</dbReference>
<evidence type="ECO:0000313" key="5">
    <source>
        <dbReference type="EMBL" id="MEB3429839.1"/>
    </source>
</evidence>
<dbReference type="InterPro" id="IPR027417">
    <property type="entry name" value="P-loop_NTPase"/>
</dbReference>
<dbReference type="GO" id="GO:0017116">
    <property type="term" value="F:single-stranded DNA helicase activity"/>
    <property type="evidence" value="ECO:0007669"/>
    <property type="project" value="TreeGrafter"/>
</dbReference>
<dbReference type="Pfam" id="PF00004">
    <property type="entry name" value="AAA"/>
    <property type="match status" value="1"/>
</dbReference>
<dbReference type="InterPro" id="IPR021886">
    <property type="entry name" value="MgsA_C"/>
</dbReference>
<evidence type="ECO:0000313" key="6">
    <source>
        <dbReference type="Proteomes" id="UP001357733"/>
    </source>
</evidence>
<keyword evidence="6" id="KW-1185">Reference proteome</keyword>
<accession>A0AAW9MZD3</accession>
<dbReference type="Pfam" id="PF12002">
    <property type="entry name" value="MgsA_C"/>
    <property type="match status" value="1"/>
</dbReference>
<reference evidence="5 6" key="1">
    <citation type="submission" date="2024-01" db="EMBL/GenBank/DDBJ databases">
        <title>Complete genome sequence of Citroniella saccharovorans strain M6.X9, isolated from human fecal sample.</title>
        <authorList>
            <person name="Cheng G."/>
            <person name="Westerholm M."/>
            <person name="Schnurer A."/>
        </authorList>
    </citation>
    <scope>NUCLEOTIDE SEQUENCE [LARGE SCALE GENOMIC DNA]</scope>
    <source>
        <strain evidence="5 6">DSM 29873</strain>
    </source>
</reference>
<keyword evidence="2" id="KW-0547">Nucleotide-binding</keyword>
<dbReference type="InterPro" id="IPR008921">
    <property type="entry name" value="DNA_pol3_clamp-load_cplx_C"/>
</dbReference>
<sequence length="434" mass="49015">MNLFEMEAKENLSAFKPLPYRLRPKTMDDILGQEKVVAYFKKMIKSNHLPSCIFFGPPGTGKTSISSILADSFSYPYYKLSAVTSGVGDIKKLVKEAKQNIELYKKPSILFLDEIHRFNKSQQDYLLPFVENGLIILIGATTENPYFSVNKALLSRLIVFEIKALRKEDLNRLIDKALNEDEIIKNLGVEIDSDARDFLLRFSNGDSRMLLNIIENAAVSSDYKDGKSIITKSNLEDILEKKYQNIGNRDDEHYNTISAFIKSVRGSSPDAAIYYLAKLLEAGEDPMFIARRLCILASEDIGLANSNAINVASSSLNIVEKIGMPEARITLAEAAIYLALSPKSNSSYLAIDKAIDFVRNNPNNDVPNFLKDTHYESAKKLGYGINYKYPHNYENGYVDANYLPDGISEKFYEKVMRGEEKLLNERLNEIKKKS</sequence>
<dbReference type="Proteomes" id="UP001357733">
    <property type="component" value="Unassembled WGS sequence"/>
</dbReference>
<dbReference type="GO" id="GO:0005524">
    <property type="term" value="F:ATP binding"/>
    <property type="evidence" value="ECO:0007669"/>
    <property type="project" value="UniProtKB-KW"/>
</dbReference>
<dbReference type="Gene3D" id="1.20.272.10">
    <property type="match status" value="1"/>
</dbReference>
<dbReference type="CDD" id="cd00009">
    <property type="entry name" value="AAA"/>
    <property type="match status" value="1"/>
</dbReference>
<evidence type="ECO:0000259" key="4">
    <source>
        <dbReference type="SMART" id="SM00382"/>
    </source>
</evidence>
<dbReference type="GO" id="GO:0003677">
    <property type="term" value="F:DNA binding"/>
    <property type="evidence" value="ECO:0007669"/>
    <property type="project" value="InterPro"/>
</dbReference>
<dbReference type="SUPFAM" id="SSF48019">
    <property type="entry name" value="post-AAA+ oligomerization domain-like"/>
    <property type="match status" value="1"/>
</dbReference>
<dbReference type="GO" id="GO:0006261">
    <property type="term" value="P:DNA-templated DNA replication"/>
    <property type="evidence" value="ECO:0007669"/>
    <property type="project" value="TreeGrafter"/>
</dbReference>
<dbReference type="RefSeq" id="WP_324619995.1">
    <property type="nucleotide sequence ID" value="NZ_JAYKOT010000003.1"/>
</dbReference>
<dbReference type="GO" id="GO:0000731">
    <property type="term" value="P:DNA synthesis involved in DNA repair"/>
    <property type="evidence" value="ECO:0007669"/>
    <property type="project" value="TreeGrafter"/>
</dbReference>
<dbReference type="Pfam" id="PF16193">
    <property type="entry name" value="AAA_assoc_2"/>
    <property type="match status" value="1"/>
</dbReference>
<organism evidence="5 6">
    <name type="scientific">Citroniella saccharovorans</name>
    <dbReference type="NCBI Taxonomy" id="2053367"/>
    <lineage>
        <taxon>Bacteria</taxon>
        <taxon>Bacillati</taxon>
        <taxon>Bacillota</taxon>
        <taxon>Tissierellia</taxon>
        <taxon>Tissierellales</taxon>
        <taxon>Peptoniphilaceae</taxon>
        <taxon>Citroniella</taxon>
    </lineage>
</organism>
<gene>
    <name evidence="5" type="ORF">VLK81_07440</name>
</gene>
<dbReference type="EMBL" id="JAYKOT010000003">
    <property type="protein sequence ID" value="MEB3429839.1"/>
    <property type="molecule type" value="Genomic_DNA"/>
</dbReference>
<dbReference type="Gene3D" id="3.40.50.300">
    <property type="entry name" value="P-loop containing nucleotide triphosphate hydrolases"/>
    <property type="match status" value="1"/>
</dbReference>
<evidence type="ECO:0000256" key="1">
    <source>
        <dbReference type="ARBA" id="ARBA00008959"/>
    </source>
</evidence>
<comment type="similarity">
    <text evidence="1">Belongs to the AAA ATPase family. RarA/MGS1/WRNIP1 subfamily.</text>
</comment>
<proteinExistence type="inferred from homology"/>
<dbReference type="PANTHER" id="PTHR13779">
    <property type="entry name" value="WERNER HELICASE-INTERACTING PROTEIN 1 FAMILY MEMBER"/>
    <property type="match status" value="1"/>
</dbReference>
<dbReference type="Gene3D" id="1.10.3710.10">
    <property type="entry name" value="DNA polymerase III clamp loader subunits, C-terminal domain"/>
    <property type="match status" value="1"/>
</dbReference>
<name>A0AAW9MZD3_9FIRM</name>
<dbReference type="InterPro" id="IPR051314">
    <property type="entry name" value="AAA_ATPase_RarA/MGS1/WRNIP1"/>
</dbReference>
<dbReference type="GO" id="GO:0016887">
    <property type="term" value="F:ATP hydrolysis activity"/>
    <property type="evidence" value="ECO:0007669"/>
    <property type="project" value="InterPro"/>
</dbReference>
<feature type="domain" description="AAA+ ATPase" evidence="4">
    <location>
        <begin position="48"/>
        <end position="169"/>
    </location>
</feature>